<dbReference type="EMBL" id="SPUK01000018">
    <property type="protein sequence ID" value="TQV91674.1"/>
    <property type="molecule type" value="Genomic_DNA"/>
</dbReference>
<keyword evidence="5" id="KW-1185">Reference proteome</keyword>
<evidence type="ECO:0000256" key="2">
    <source>
        <dbReference type="SAM" id="MobiDB-lite"/>
    </source>
</evidence>
<evidence type="ECO:0000313" key="5">
    <source>
        <dbReference type="Proteomes" id="UP000315783"/>
    </source>
</evidence>
<dbReference type="InterPro" id="IPR000073">
    <property type="entry name" value="AB_hydrolase_1"/>
</dbReference>
<dbReference type="Proteomes" id="UP000315783">
    <property type="component" value="Unassembled WGS sequence"/>
</dbReference>
<accession>A0A545UQC5</accession>
<name>A0A545UQC5_9HYPO</name>
<feature type="region of interest" description="Disordered" evidence="2">
    <location>
        <begin position="128"/>
        <end position="155"/>
    </location>
</feature>
<sequence>MAATSSSSAASTPGILYVTMQPHPDLEPAQFHEWYNNEHGPTRLAMRSIFSNGLRYHSTDTADTADTAAAASPPTFMAVYDVRHMPLLATPTYTDLRANRSPREAATIARVDVVRAFYDLLHTKQAPSFRPLESRTDAELAPPGTQGGGGGRGERGGIVTVAVEISLTQEPAAGDEYRAWYIEEHVEMLARVPGWLRSRLFKKSSSATVQDAAAGGETTVYFCLHDYEATNGLGGPAHAASMDTPRRAAVFDKYVAAKSRQTFSLFYVFGPAARDLHSLAQLRPPPAASSPSSSSVTFVSPDGGASLRTDAATPSITSCIRTDDGLVIPYRLEGSPEPGAPVVVLSNSLLTSYAMWDPLVAVLRRARPDLRVLRYDTRGRHAVPPADNARLADLAADLEALRAALRVERFACVVGVSMGGATALRYALTHPARVGRLVAADFNCAAAAANTQAWRDRIAVARGEGGMAALAGQTVARWFHPATPPETAAWMTGLVAANDVEGFARSCTALWDYDMRPEMPGCAVPALLVAGEADGKGVLVKAMEGFKGLLGEKGAELRVVPRTGHLPMCEDPEGFWEAIEDFMEPITVEKKNV</sequence>
<dbReference type="AlphaFoldDB" id="A0A545UQC5"/>
<evidence type="ECO:0000313" key="4">
    <source>
        <dbReference type="EMBL" id="TQV91674.1"/>
    </source>
</evidence>
<dbReference type="SUPFAM" id="SSF53474">
    <property type="entry name" value="alpha/beta-Hydrolases"/>
    <property type="match status" value="1"/>
</dbReference>
<evidence type="ECO:0000256" key="1">
    <source>
        <dbReference type="ARBA" id="ARBA00022801"/>
    </source>
</evidence>
<dbReference type="PANTHER" id="PTHR43798:SF31">
    <property type="entry name" value="AB HYDROLASE SUPERFAMILY PROTEIN YCLE"/>
    <property type="match status" value="1"/>
</dbReference>
<dbReference type="Pfam" id="PF00561">
    <property type="entry name" value="Abhydrolase_1"/>
    <property type="match status" value="1"/>
</dbReference>
<dbReference type="InterPro" id="IPR050266">
    <property type="entry name" value="AB_hydrolase_sf"/>
</dbReference>
<dbReference type="Gene3D" id="3.40.50.1820">
    <property type="entry name" value="alpha/beta hydrolase"/>
    <property type="match status" value="1"/>
</dbReference>
<dbReference type="InterPro" id="IPR029058">
    <property type="entry name" value="AB_hydrolase_fold"/>
</dbReference>
<feature type="domain" description="AB hydrolase-1" evidence="3">
    <location>
        <begin position="341"/>
        <end position="571"/>
    </location>
</feature>
<protein>
    <submittedName>
        <fullName evidence="4">Alpha/beta hydrolase</fullName>
    </submittedName>
</protein>
<proteinExistence type="predicted"/>
<dbReference type="GO" id="GO:0016020">
    <property type="term" value="C:membrane"/>
    <property type="evidence" value="ECO:0007669"/>
    <property type="project" value="TreeGrafter"/>
</dbReference>
<reference evidence="4 5" key="1">
    <citation type="journal article" date="2019" name="Appl. Microbiol. Biotechnol.">
        <title>Genome sequence of Isaria javanica and comparative genome analysis insights into family S53 peptidase evolution in fungal entomopathogens.</title>
        <authorList>
            <person name="Lin R."/>
            <person name="Zhang X."/>
            <person name="Xin B."/>
            <person name="Zou M."/>
            <person name="Gao Y."/>
            <person name="Qin F."/>
            <person name="Hu Q."/>
            <person name="Xie B."/>
            <person name="Cheng X."/>
        </authorList>
    </citation>
    <scope>NUCLEOTIDE SEQUENCE [LARGE SCALE GENOMIC DNA]</scope>
    <source>
        <strain evidence="4 5">IJ1G</strain>
    </source>
</reference>
<evidence type="ECO:0000259" key="3">
    <source>
        <dbReference type="Pfam" id="PF00561"/>
    </source>
</evidence>
<dbReference type="STRING" id="43265.A0A545UQC5"/>
<comment type="caution">
    <text evidence="4">The sequence shown here is derived from an EMBL/GenBank/DDBJ whole genome shotgun (WGS) entry which is preliminary data.</text>
</comment>
<gene>
    <name evidence="4" type="ORF">IF1G_09740</name>
</gene>
<dbReference type="PANTHER" id="PTHR43798">
    <property type="entry name" value="MONOACYLGLYCEROL LIPASE"/>
    <property type="match status" value="1"/>
</dbReference>
<keyword evidence="1 4" id="KW-0378">Hydrolase</keyword>
<organism evidence="4 5">
    <name type="scientific">Cordyceps javanica</name>
    <dbReference type="NCBI Taxonomy" id="43265"/>
    <lineage>
        <taxon>Eukaryota</taxon>
        <taxon>Fungi</taxon>
        <taxon>Dikarya</taxon>
        <taxon>Ascomycota</taxon>
        <taxon>Pezizomycotina</taxon>
        <taxon>Sordariomycetes</taxon>
        <taxon>Hypocreomycetidae</taxon>
        <taxon>Hypocreales</taxon>
        <taxon>Cordycipitaceae</taxon>
        <taxon>Cordyceps</taxon>
    </lineage>
</organism>
<dbReference type="PRINTS" id="PR00111">
    <property type="entry name" value="ABHYDROLASE"/>
</dbReference>
<dbReference type="OrthoDB" id="2851338at2759"/>
<dbReference type="GO" id="GO:0016787">
    <property type="term" value="F:hydrolase activity"/>
    <property type="evidence" value="ECO:0007669"/>
    <property type="project" value="UniProtKB-KW"/>
</dbReference>